<sequence>RGMGYLVNDTIRVRVYGLTQDNVRIISFYDFPITSPTVLFANIKWPNADIQPLVRGRVQITYQRLRAGVLPRNSESTRVNITGAPVDTGLPAPLVPDANGGVLPPTIDPVFVHILAYAGQDPNDRIILVLEGTYANGRPYYAEYSDRAGNGDIYFELPNGPNGDIAQLEGGRIRLYYRVKGGAERPPSKSLTLDVGGFQASLPAPVPRQALPPDYVFDPDTQRGNLNVTVTRHAAFVLGATVTLHFEGSAPGGSAPPDAFLIDNNWFGQDLPFTIPRLYVIANLNGTGRLYYTVQVPGQRTLFSFEVVIKVGAALNLPVRWCWKAQ</sequence>
<name>A0ABR9T2I0_9PSED</name>
<evidence type="ECO:0000313" key="2">
    <source>
        <dbReference type="Proteomes" id="UP000613075"/>
    </source>
</evidence>
<protein>
    <submittedName>
        <fullName evidence="1">Uncharacterized protein</fullName>
    </submittedName>
</protein>
<evidence type="ECO:0000313" key="1">
    <source>
        <dbReference type="EMBL" id="MBE8594921.1"/>
    </source>
</evidence>
<comment type="caution">
    <text evidence="1">The sequence shown here is derived from an EMBL/GenBank/DDBJ whole genome shotgun (WGS) entry which is preliminary data.</text>
</comment>
<feature type="non-terminal residue" evidence="1">
    <location>
        <position position="1"/>
    </location>
</feature>
<keyword evidence="2" id="KW-1185">Reference proteome</keyword>
<gene>
    <name evidence="1" type="ORF">IQK56_30755</name>
</gene>
<proteinExistence type="predicted"/>
<dbReference type="EMBL" id="JADDUM010000390">
    <property type="protein sequence ID" value="MBE8594921.1"/>
    <property type="molecule type" value="Genomic_DNA"/>
</dbReference>
<organism evidence="1 2">
    <name type="scientific">Pseudomonas cyclaminis</name>
    <dbReference type="NCBI Taxonomy" id="2781239"/>
    <lineage>
        <taxon>Bacteria</taxon>
        <taxon>Pseudomonadati</taxon>
        <taxon>Pseudomonadota</taxon>
        <taxon>Gammaproteobacteria</taxon>
        <taxon>Pseudomonadales</taxon>
        <taxon>Pseudomonadaceae</taxon>
        <taxon>Pseudomonas</taxon>
    </lineage>
</organism>
<dbReference type="Proteomes" id="UP000613075">
    <property type="component" value="Unassembled WGS sequence"/>
</dbReference>
<reference evidence="1 2" key="1">
    <citation type="submission" date="2020-10" db="EMBL/GenBank/DDBJ databases">
        <title>The draft genomes of Cyclamen pathogen Pseudomonas sp.</title>
        <authorList>
            <person name="Fujikawa T."/>
            <person name="Sawada H."/>
        </authorList>
    </citation>
    <scope>NUCLEOTIDE SEQUENCE [LARGE SCALE GENOMIC DNA]</scope>
    <source>
        <strain evidence="1 2">MAFF 301449</strain>
    </source>
</reference>
<accession>A0ABR9T2I0</accession>